<feature type="transmembrane region" description="Helical" evidence="6">
    <location>
        <begin position="75"/>
        <end position="93"/>
    </location>
</feature>
<keyword evidence="8" id="KW-1185">Reference proteome</keyword>
<feature type="transmembrane region" description="Helical" evidence="6">
    <location>
        <begin position="152"/>
        <end position="176"/>
    </location>
</feature>
<comment type="subcellular location">
    <subcellularLocation>
        <location evidence="1">Cell membrane</location>
        <topology evidence="1">Multi-pass membrane protein</topology>
    </subcellularLocation>
</comment>
<evidence type="ECO:0000313" key="8">
    <source>
        <dbReference type="Proteomes" id="UP000229730"/>
    </source>
</evidence>
<accession>A0A2G4YQE4</accession>
<dbReference type="InParanoid" id="A0A2G4YQE4"/>
<dbReference type="OrthoDB" id="9804822at2"/>
<evidence type="ECO:0000256" key="1">
    <source>
        <dbReference type="ARBA" id="ARBA00004651"/>
    </source>
</evidence>
<dbReference type="RefSeq" id="WP_099473589.1">
    <property type="nucleotide sequence ID" value="NZ_CP041025.1"/>
</dbReference>
<evidence type="ECO:0000313" key="7">
    <source>
        <dbReference type="EMBL" id="PHZ84542.1"/>
    </source>
</evidence>
<proteinExistence type="predicted"/>
<dbReference type="Pfam" id="PF01810">
    <property type="entry name" value="LysE"/>
    <property type="match status" value="1"/>
</dbReference>
<keyword evidence="5 6" id="KW-0472">Membrane</keyword>
<dbReference type="InterPro" id="IPR001123">
    <property type="entry name" value="LeuE-type"/>
</dbReference>
<dbReference type="GO" id="GO:0033228">
    <property type="term" value="P:cysteine export across plasma membrane"/>
    <property type="evidence" value="ECO:0007669"/>
    <property type="project" value="TreeGrafter"/>
</dbReference>
<dbReference type="PANTHER" id="PTHR30086">
    <property type="entry name" value="ARGININE EXPORTER PROTEIN ARGO"/>
    <property type="match status" value="1"/>
</dbReference>
<keyword evidence="4 6" id="KW-1133">Transmembrane helix</keyword>
<evidence type="ECO:0000256" key="4">
    <source>
        <dbReference type="ARBA" id="ARBA00022989"/>
    </source>
</evidence>
<name>A0A2G4YQE4_9PROT</name>
<organism evidence="7 8">
    <name type="scientific">Paremcibacter congregatus</name>
    <dbReference type="NCBI Taxonomy" id="2043170"/>
    <lineage>
        <taxon>Bacteria</taxon>
        <taxon>Pseudomonadati</taxon>
        <taxon>Pseudomonadota</taxon>
        <taxon>Alphaproteobacteria</taxon>
        <taxon>Emcibacterales</taxon>
        <taxon>Emcibacteraceae</taxon>
        <taxon>Paremcibacter</taxon>
    </lineage>
</organism>
<comment type="caution">
    <text evidence="7">The sequence shown here is derived from an EMBL/GenBank/DDBJ whole genome shotgun (WGS) entry which is preliminary data.</text>
</comment>
<gene>
    <name evidence="7" type="ORF">CRD36_12115</name>
</gene>
<evidence type="ECO:0000256" key="2">
    <source>
        <dbReference type="ARBA" id="ARBA00022475"/>
    </source>
</evidence>
<keyword evidence="3 6" id="KW-0812">Transmembrane</keyword>
<dbReference type="GO" id="GO:0005886">
    <property type="term" value="C:plasma membrane"/>
    <property type="evidence" value="ECO:0007669"/>
    <property type="project" value="UniProtKB-SubCell"/>
</dbReference>
<dbReference type="EMBL" id="PDEM01000024">
    <property type="protein sequence ID" value="PHZ84542.1"/>
    <property type="molecule type" value="Genomic_DNA"/>
</dbReference>
<evidence type="ECO:0000256" key="3">
    <source>
        <dbReference type="ARBA" id="ARBA00022692"/>
    </source>
</evidence>
<feature type="transmembrane region" description="Helical" evidence="6">
    <location>
        <begin position="40"/>
        <end position="63"/>
    </location>
</feature>
<dbReference type="GO" id="GO:0015171">
    <property type="term" value="F:amino acid transmembrane transporter activity"/>
    <property type="evidence" value="ECO:0007669"/>
    <property type="project" value="TreeGrafter"/>
</dbReference>
<keyword evidence="2" id="KW-1003">Cell membrane</keyword>
<reference evidence="7 8" key="1">
    <citation type="submission" date="2017-10" db="EMBL/GenBank/DDBJ databases">
        <title>Frigbacter circumglobatus gen. nov. sp. nov., isolated from sediment cultured in situ.</title>
        <authorList>
            <person name="Zhao Z."/>
        </authorList>
    </citation>
    <scope>NUCLEOTIDE SEQUENCE [LARGE SCALE GENOMIC DNA]</scope>
    <source>
        <strain evidence="7 8">ZYL</strain>
    </source>
</reference>
<sequence length="207" mass="22397">MINETLWLSMAAFAFVTAFTPGPNNLMLMSSTILFGGKRTIPHLIGIQIGFSTLMAAAVLGLGELLKLFPDAQMVVKWLGAGWLLWLGVTFLREAVRQHRSKGETQAPKTSRPFTIIEAALFQLANPKALVMVLSTASLYSGIAEDITLRTVIIVLTFSAIGTPSGISWMLLGRAMNRWLGDASHGRVMNIAMGVLILALVAVILMN</sequence>
<protein>
    <submittedName>
        <fullName evidence="7">Lysine transporter LysE</fullName>
    </submittedName>
</protein>
<dbReference type="FunCoup" id="A0A2G4YQE4">
    <property type="interactions" value="34"/>
</dbReference>
<dbReference type="AlphaFoldDB" id="A0A2G4YQE4"/>
<feature type="transmembrane region" description="Helical" evidence="6">
    <location>
        <begin position="6"/>
        <end position="28"/>
    </location>
</feature>
<evidence type="ECO:0000256" key="6">
    <source>
        <dbReference type="SAM" id="Phobius"/>
    </source>
</evidence>
<evidence type="ECO:0000256" key="5">
    <source>
        <dbReference type="ARBA" id="ARBA00023136"/>
    </source>
</evidence>
<feature type="transmembrane region" description="Helical" evidence="6">
    <location>
        <begin position="188"/>
        <end position="206"/>
    </location>
</feature>
<dbReference type="Proteomes" id="UP000229730">
    <property type="component" value="Unassembled WGS sequence"/>
</dbReference>
<dbReference type="PANTHER" id="PTHR30086:SF20">
    <property type="entry name" value="ARGININE EXPORTER PROTEIN ARGO-RELATED"/>
    <property type="match status" value="1"/>
</dbReference>